<dbReference type="InterPro" id="IPR008928">
    <property type="entry name" value="6-hairpin_glycosidase_sf"/>
</dbReference>
<evidence type="ECO:0000313" key="1">
    <source>
        <dbReference type="EMBL" id="MBA8804625.1"/>
    </source>
</evidence>
<keyword evidence="2" id="KW-1185">Reference proteome</keyword>
<protein>
    <recommendedName>
        <fullName evidence="3">Mannose or cellobiose epimerase, N-acyl-D-glucosamine 2-epimerase family</fullName>
    </recommendedName>
</protein>
<dbReference type="AlphaFoldDB" id="A0A7W3J1K6"/>
<dbReference type="SUPFAM" id="SSF48208">
    <property type="entry name" value="Six-hairpin glycosidases"/>
    <property type="match status" value="1"/>
</dbReference>
<evidence type="ECO:0008006" key="3">
    <source>
        <dbReference type="Google" id="ProtNLM"/>
    </source>
</evidence>
<dbReference type="EMBL" id="JACGXA010000001">
    <property type="protein sequence ID" value="MBA8804625.1"/>
    <property type="molecule type" value="Genomic_DNA"/>
</dbReference>
<evidence type="ECO:0000313" key="2">
    <source>
        <dbReference type="Proteomes" id="UP000580910"/>
    </source>
</evidence>
<dbReference type="GO" id="GO:0005975">
    <property type="term" value="P:carbohydrate metabolic process"/>
    <property type="evidence" value="ECO:0007669"/>
    <property type="project" value="InterPro"/>
</dbReference>
<dbReference type="RefSeq" id="WP_182540277.1">
    <property type="nucleotide sequence ID" value="NZ_JACGXA010000001.1"/>
</dbReference>
<sequence>MTQLASLDAVDRGATALVERLVGLAPAGLATAYLPETGEFAQTVRGLPGAEGVRVRREGTNTRYAAIAALGLATLPVERQRAVLGGRTAADVARLAAGHAAHGTDPGAVALSTWALAEVAGEYAHSLVERLELLLGGHAPIAAVDLSWLLTAAVAANPLADTDHLVDRAAARLLGHHGDHGIHPHVLGGGPRWRAHVGSFADQVYPVQALARASVLTGDATMLEAADHTAQRLVDHQGAGGQWWWHYDARDGSVVERYPVYSVHQHAMAPMVLFDLLEAGGADHRPAVAHGLRWLDRHPEVVEELVSERFGLVWRKVGRREPPKAARGLAAATTSLRPGLQLRGVDRWLPATRVDHECRPYELGWLLHAWLPRRTQEEACHD</sequence>
<organism evidence="1 2">
    <name type="scientific">Nocardioides ginsengisegetis</name>
    <dbReference type="NCBI Taxonomy" id="661491"/>
    <lineage>
        <taxon>Bacteria</taxon>
        <taxon>Bacillati</taxon>
        <taxon>Actinomycetota</taxon>
        <taxon>Actinomycetes</taxon>
        <taxon>Propionibacteriales</taxon>
        <taxon>Nocardioidaceae</taxon>
        <taxon>Nocardioides</taxon>
    </lineage>
</organism>
<reference evidence="1 2" key="1">
    <citation type="submission" date="2020-07" db="EMBL/GenBank/DDBJ databases">
        <title>Sequencing the genomes of 1000 actinobacteria strains.</title>
        <authorList>
            <person name="Klenk H.-P."/>
        </authorList>
    </citation>
    <scope>NUCLEOTIDE SEQUENCE [LARGE SCALE GENOMIC DNA]</scope>
    <source>
        <strain evidence="1 2">DSM 21349</strain>
    </source>
</reference>
<proteinExistence type="predicted"/>
<name>A0A7W3J1K6_9ACTN</name>
<comment type="caution">
    <text evidence="1">The sequence shown here is derived from an EMBL/GenBank/DDBJ whole genome shotgun (WGS) entry which is preliminary data.</text>
</comment>
<dbReference type="Proteomes" id="UP000580910">
    <property type="component" value="Unassembled WGS sequence"/>
</dbReference>
<gene>
    <name evidence="1" type="ORF">FB382_002916</name>
</gene>
<accession>A0A7W3J1K6</accession>